<organism evidence="9 10">
    <name type="scientific">Desulfurispira natronophila</name>
    <dbReference type="NCBI Taxonomy" id="682562"/>
    <lineage>
        <taxon>Bacteria</taxon>
        <taxon>Pseudomonadati</taxon>
        <taxon>Chrysiogenota</taxon>
        <taxon>Chrysiogenia</taxon>
        <taxon>Chrysiogenales</taxon>
        <taxon>Chrysiogenaceae</taxon>
        <taxon>Desulfurispira</taxon>
    </lineage>
</organism>
<evidence type="ECO:0000256" key="4">
    <source>
        <dbReference type="ARBA" id="ARBA00022989"/>
    </source>
</evidence>
<keyword evidence="10" id="KW-1185">Reference proteome</keyword>
<evidence type="ECO:0000256" key="5">
    <source>
        <dbReference type="ARBA" id="ARBA00023136"/>
    </source>
</evidence>
<evidence type="ECO:0000259" key="8">
    <source>
        <dbReference type="Pfam" id="PF13491"/>
    </source>
</evidence>
<dbReference type="Proteomes" id="UP000528322">
    <property type="component" value="Unassembled WGS sequence"/>
</dbReference>
<feature type="domain" description="DNA translocase FtsK 4TM region" evidence="8">
    <location>
        <begin position="3"/>
        <end position="139"/>
    </location>
</feature>
<evidence type="ECO:0000256" key="3">
    <source>
        <dbReference type="ARBA" id="ARBA00022692"/>
    </source>
</evidence>
<keyword evidence="3 7" id="KW-0812">Transmembrane</keyword>
<evidence type="ECO:0000256" key="2">
    <source>
        <dbReference type="ARBA" id="ARBA00022475"/>
    </source>
</evidence>
<dbReference type="AlphaFoldDB" id="A0A7W7Y2N7"/>
<dbReference type="GO" id="GO:0005886">
    <property type="term" value="C:plasma membrane"/>
    <property type="evidence" value="ECO:0007669"/>
    <property type="project" value="UniProtKB-SubCell"/>
</dbReference>
<feature type="transmembrane region" description="Helical" evidence="7">
    <location>
        <begin position="20"/>
        <end position="42"/>
    </location>
</feature>
<reference evidence="9 10" key="1">
    <citation type="submission" date="2020-08" db="EMBL/GenBank/DDBJ databases">
        <title>Genomic Encyclopedia of Type Strains, Phase IV (KMG-IV): sequencing the most valuable type-strain genomes for metagenomic binning, comparative biology and taxonomic classification.</title>
        <authorList>
            <person name="Goeker M."/>
        </authorList>
    </citation>
    <scope>NUCLEOTIDE SEQUENCE [LARGE SCALE GENOMIC DNA]</scope>
    <source>
        <strain evidence="9 10">DSM 22071</strain>
    </source>
</reference>
<protein>
    <submittedName>
        <fullName evidence="9">DNA segregation ATPase FtsK/SpoIIIE-like protein</fullName>
    </submittedName>
</protein>
<sequence length="207" mass="23783">MSQEIHNHGGLLGANIADFLIQLLGVSSWIVPFLIGLLLYWVAVTPRPDETKVAKRRIGRKIIVFPLLIIAQAAFVGTLFVVDPMYPAEVDAGGVMGAFFSDYSNTYLGYAGTLLLHGFIMVVSLFVLLNLSLQKINLWFNKLWQEVQQHFWRFVLRIRSRKNSEQENFDQNHWQLNQIARSLELQQNGEEELHKSSYREDEGHARK</sequence>
<feature type="region of interest" description="Disordered" evidence="6">
    <location>
        <begin position="187"/>
        <end position="207"/>
    </location>
</feature>
<keyword evidence="5 7" id="KW-0472">Membrane</keyword>
<feature type="transmembrane region" description="Helical" evidence="7">
    <location>
        <begin position="107"/>
        <end position="133"/>
    </location>
</feature>
<evidence type="ECO:0000256" key="6">
    <source>
        <dbReference type="SAM" id="MobiDB-lite"/>
    </source>
</evidence>
<evidence type="ECO:0000256" key="7">
    <source>
        <dbReference type="SAM" id="Phobius"/>
    </source>
</evidence>
<dbReference type="InterPro" id="IPR025199">
    <property type="entry name" value="FtsK_4TM"/>
</dbReference>
<accession>A0A7W7Y2N7</accession>
<gene>
    <name evidence="9" type="ORF">HNR37_000283</name>
</gene>
<evidence type="ECO:0000256" key="1">
    <source>
        <dbReference type="ARBA" id="ARBA00004651"/>
    </source>
</evidence>
<evidence type="ECO:0000313" key="10">
    <source>
        <dbReference type="Proteomes" id="UP000528322"/>
    </source>
</evidence>
<comment type="caution">
    <text evidence="9">The sequence shown here is derived from an EMBL/GenBank/DDBJ whole genome shotgun (WGS) entry which is preliminary data.</text>
</comment>
<comment type="subcellular location">
    <subcellularLocation>
        <location evidence="1">Cell membrane</location>
        <topology evidence="1">Multi-pass membrane protein</topology>
    </subcellularLocation>
</comment>
<feature type="transmembrane region" description="Helical" evidence="7">
    <location>
        <begin position="62"/>
        <end position="82"/>
    </location>
</feature>
<keyword evidence="4 7" id="KW-1133">Transmembrane helix</keyword>
<keyword evidence="2" id="KW-1003">Cell membrane</keyword>
<feature type="compositionally biased region" description="Basic and acidic residues" evidence="6">
    <location>
        <begin position="191"/>
        <end position="207"/>
    </location>
</feature>
<dbReference type="EMBL" id="JACHID010000001">
    <property type="protein sequence ID" value="MBB5020980.1"/>
    <property type="molecule type" value="Genomic_DNA"/>
</dbReference>
<proteinExistence type="predicted"/>
<name>A0A7W7Y2N7_9BACT</name>
<evidence type="ECO:0000313" key="9">
    <source>
        <dbReference type="EMBL" id="MBB5020980.1"/>
    </source>
</evidence>
<dbReference type="Pfam" id="PF13491">
    <property type="entry name" value="FtsK_4TM"/>
    <property type="match status" value="1"/>
</dbReference>